<keyword evidence="1" id="KW-0812">Transmembrane</keyword>
<dbReference type="Proteomes" id="UP000035068">
    <property type="component" value="Unassembled WGS sequence"/>
</dbReference>
<dbReference type="AlphaFoldDB" id="A0A0C2DSP9"/>
<dbReference type="RefSeq" id="WP_040099054.1">
    <property type="nucleotide sequence ID" value="NZ_JWJD01000003.1"/>
</dbReference>
<proteinExistence type="predicted"/>
<keyword evidence="3" id="KW-1185">Reference proteome</keyword>
<keyword evidence="1" id="KW-0472">Membrane</keyword>
<sequence length="152" mass="16943">MKKKDAGKTAQAYTYANHAINGLIGYVAYVLAFIIIVKLVQALVGAEEASEMMPLYVFFYIGGATLISTFFVMKKVKHDTGIAKQKTTLLMILAVLSFTVQFVVLNVLTRAGILNIEILIYFSVLVLLLHIVASYRFYDNLSSGRNAAKRRR</sequence>
<feature type="transmembrane region" description="Helical" evidence="1">
    <location>
        <begin position="20"/>
        <end position="44"/>
    </location>
</feature>
<protein>
    <submittedName>
        <fullName evidence="2">Uncharacterized protein</fullName>
    </submittedName>
</protein>
<accession>A0A0C2DSP9</accession>
<reference evidence="2 3" key="1">
    <citation type="submission" date="2014-12" db="EMBL/GenBank/DDBJ databases">
        <title>Genomes of Geoalkalibacter ferrihydriticus and Geoalkalibacter subterraneus, two haloalkaliphilic metal-reducing members of the Geobacteraceae.</title>
        <authorList>
            <person name="Badalamenti J.P."/>
            <person name="Torres C.I."/>
            <person name="Krajmalnik-Brown R."/>
            <person name="Bond D.R."/>
        </authorList>
    </citation>
    <scope>NUCLEOTIDE SEQUENCE [LARGE SCALE GENOMIC DNA]</scope>
    <source>
        <strain evidence="2 3">DSM 17813</strain>
    </source>
</reference>
<feature type="transmembrane region" description="Helical" evidence="1">
    <location>
        <begin position="88"/>
        <end position="108"/>
    </location>
</feature>
<gene>
    <name evidence="2" type="ORF">GFER_09885</name>
</gene>
<name>A0A0C2DSP9_9BACT</name>
<keyword evidence="1" id="KW-1133">Transmembrane helix</keyword>
<dbReference type="EMBL" id="JWJD01000003">
    <property type="protein sequence ID" value="KIH76489.1"/>
    <property type="molecule type" value="Genomic_DNA"/>
</dbReference>
<organism evidence="2 3">
    <name type="scientific">Geoalkalibacter ferrihydriticus DSM 17813</name>
    <dbReference type="NCBI Taxonomy" id="1121915"/>
    <lineage>
        <taxon>Bacteria</taxon>
        <taxon>Pseudomonadati</taxon>
        <taxon>Thermodesulfobacteriota</taxon>
        <taxon>Desulfuromonadia</taxon>
        <taxon>Desulfuromonadales</taxon>
        <taxon>Geoalkalibacteraceae</taxon>
        <taxon>Geoalkalibacter</taxon>
    </lineage>
</organism>
<feature type="transmembrane region" description="Helical" evidence="1">
    <location>
        <begin position="56"/>
        <end position="76"/>
    </location>
</feature>
<feature type="transmembrane region" description="Helical" evidence="1">
    <location>
        <begin position="120"/>
        <end position="138"/>
    </location>
</feature>
<evidence type="ECO:0000313" key="2">
    <source>
        <dbReference type="EMBL" id="KIH76489.1"/>
    </source>
</evidence>
<evidence type="ECO:0000256" key="1">
    <source>
        <dbReference type="SAM" id="Phobius"/>
    </source>
</evidence>
<comment type="caution">
    <text evidence="2">The sequence shown here is derived from an EMBL/GenBank/DDBJ whole genome shotgun (WGS) entry which is preliminary data.</text>
</comment>
<evidence type="ECO:0000313" key="3">
    <source>
        <dbReference type="Proteomes" id="UP000035068"/>
    </source>
</evidence>